<dbReference type="Gene3D" id="3.30.420.510">
    <property type="match status" value="1"/>
</dbReference>
<dbReference type="Gene3D" id="3.30.420.40">
    <property type="match status" value="2"/>
</dbReference>
<dbReference type="AlphaFoldDB" id="A0A2K5YG16"/>
<evidence type="ECO:0000256" key="3">
    <source>
        <dbReference type="ARBA" id="ARBA00005225"/>
    </source>
</evidence>
<keyword evidence="10" id="KW-0173">Coenzyme A biosynthesis</keyword>
<dbReference type="Pfam" id="PF03630">
    <property type="entry name" value="Fumble"/>
    <property type="match status" value="1"/>
</dbReference>
<dbReference type="InterPro" id="IPR004567">
    <property type="entry name" value="Type_II_PanK"/>
</dbReference>
<reference evidence="12" key="1">
    <citation type="submission" date="2025-08" db="UniProtKB">
        <authorList>
            <consortium name="Ensembl"/>
        </authorList>
    </citation>
    <scope>IDENTIFICATION</scope>
</reference>
<comment type="catalytic activity">
    <reaction evidence="1">
        <text>(R)-pantothenate + ATP = (R)-4'-phosphopantothenate + ADP + H(+)</text>
        <dbReference type="Rhea" id="RHEA:16373"/>
        <dbReference type="ChEBI" id="CHEBI:10986"/>
        <dbReference type="ChEBI" id="CHEBI:15378"/>
        <dbReference type="ChEBI" id="CHEBI:29032"/>
        <dbReference type="ChEBI" id="CHEBI:30616"/>
        <dbReference type="ChEBI" id="CHEBI:456216"/>
        <dbReference type="EC" id="2.7.1.33"/>
    </reaction>
</comment>
<evidence type="ECO:0000256" key="2">
    <source>
        <dbReference type="ARBA" id="ARBA00004496"/>
    </source>
</evidence>
<dbReference type="PANTHER" id="PTHR12280:SF37">
    <property type="entry name" value="PANTOTHENATE KINASE 3"/>
    <property type="match status" value="1"/>
</dbReference>
<dbReference type="FunFam" id="3.30.420.40:FF:000025">
    <property type="entry name" value="pantothenate kinase 2, mitochondrial"/>
    <property type="match status" value="1"/>
</dbReference>
<protein>
    <recommendedName>
        <fullName evidence="4">pantothenate kinase</fullName>
        <ecNumber evidence="4">2.7.1.33</ecNumber>
    </recommendedName>
</protein>
<dbReference type="GO" id="GO:0015937">
    <property type="term" value="P:coenzyme A biosynthetic process"/>
    <property type="evidence" value="ECO:0007669"/>
    <property type="project" value="UniProtKB-KW"/>
</dbReference>
<evidence type="ECO:0000256" key="11">
    <source>
        <dbReference type="ARBA" id="ARBA00060870"/>
    </source>
</evidence>
<comment type="subcellular location">
    <subcellularLocation>
        <location evidence="2">Cytoplasm</location>
    </subcellularLocation>
</comment>
<organism evidence="12 13">
    <name type="scientific">Mandrillus leucophaeus</name>
    <name type="common">Drill</name>
    <name type="synonym">Papio leucophaeus</name>
    <dbReference type="NCBI Taxonomy" id="9568"/>
    <lineage>
        <taxon>Eukaryota</taxon>
        <taxon>Metazoa</taxon>
        <taxon>Chordata</taxon>
        <taxon>Craniata</taxon>
        <taxon>Vertebrata</taxon>
        <taxon>Euteleostomi</taxon>
        <taxon>Mammalia</taxon>
        <taxon>Eutheria</taxon>
        <taxon>Euarchontoglires</taxon>
        <taxon>Primates</taxon>
        <taxon>Haplorrhini</taxon>
        <taxon>Catarrhini</taxon>
        <taxon>Cercopithecidae</taxon>
        <taxon>Cercopithecinae</taxon>
        <taxon>Mandrillus</taxon>
    </lineage>
</organism>
<dbReference type="GO" id="GO:0004594">
    <property type="term" value="F:pantothenate kinase activity"/>
    <property type="evidence" value="ECO:0007669"/>
    <property type="project" value="UniProtKB-EC"/>
</dbReference>
<evidence type="ECO:0000256" key="7">
    <source>
        <dbReference type="ARBA" id="ARBA00022741"/>
    </source>
</evidence>
<keyword evidence="7" id="KW-0547">Nucleotide-binding</keyword>
<sequence length="324" mass="36002">LKKKKKRKNAYRICPLCQDNHYMFPIPLLIPTYGSTGIRDVHLELKDLTLFGQRGDLHFISFPTQDLSTFIQMGRDKNLSTLQRVLCATRGGAYKFEKDFRTIGNLHLDELDCLIKRLLCIDSVSFNGQAECCYLANAQNLMSIGSGVSILAVHSKDNYKRVTGTSLGEGTFLGLCSLSYGCESFEEALEMASKGDSTQADKLSCDIYGGDHERFGLPGWTVTSSFRNMIYKEKRESVSKEDLARAALVTITNSFGSVARMCAVNEEINRVVFVGNVLHVNSLSMKLLAYALGFWSKGQLKALFLEPEEYFGAVSALLGLTNFS</sequence>
<evidence type="ECO:0000313" key="12">
    <source>
        <dbReference type="Ensembl" id="ENSMLEP00000014486.1"/>
    </source>
</evidence>
<dbReference type="GeneTree" id="ENSGT00940000156396"/>
<dbReference type="PANTHER" id="PTHR12280">
    <property type="entry name" value="PANTOTHENATE KINASE"/>
    <property type="match status" value="1"/>
</dbReference>
<keyword evidence="9" id="KW-0067">ATP-binding</keyword>
<dbReference type="SUPFAM" id="SSF53067">
    <property type="entry name" value="Actin-like ATPase domain"/>
    <property type="match status" value="2"/>
</dbReference>
<evidence type="ECO:0000256" key="10">
    <source>
        <dbReference type="ARBA" id="ARBA00022993"/>
    </source>
</evidence>
<keyword evidence="8" id="KW-0418">Kinase</keyword>
<evidence type="ECO:0000256" key="9">
    <source>
        <dbReference type="ARBA" id="ARBA00022840"/>
    </source>
</evidence>
<dbReference type="Ensembl" id="ENSMLET00000037935.1">
    <property type="protein sequence ID" value="ENSMLEP00000014486.1"/>
    <property type="gene ID" value="ENSMLEG00000031401.1"/>
</dbReference>
<dbReference type="GO" id="GO:0005524">
    <property type="term" value="F:ATP binding"/>
    <property type="evidence" value="ECO:0007669"/>
    <property type="project" value="UniProtKB-KW"/>
</dbReference>
<proteinExistence type="inferred from homology"/>
<comment type="similarity">
    <text evidence="11">Belongs to the type II pantothenate kinase family.</text>
</comment>
<reference evidence="12" key="2">
    <citation type="submission" date="2025-09" db="UniProtKB">
        <authorList>
            <consortium name="Ensembl"/>
        </authorList>
    </citation>
    <scope>IDENTIFICATION</scope>
</reference>
<dbReference type="STRING" id="9568.ENSMLEP00000014486"/>
<keyword evidence="5" id="KW-0963">Cytoplasm</keyword>
<accession>A0A2K5YG16</accession>
<keyword evidence="6" id="KW-0808">Transferase</keyword>
<dbReference type="GO" id="GO:0005634">
    <property type="term" value="C:nucleus"/>
    <property type="evidence" value="ECO:0007669"/>
    <property type="project" value="TreeGrafter"/>
</dbReference>
<evidence type="ECO:0000313" key="13">
    <source>
        <dbReference type="Proteomes" id="UP000233140"/>
    </source>
</evidence>
<keyword evidence="13" id="KW-1185">Reference proteome</keyword>
<evidence type="ECO:0000256" key="5">
    <source>
        <dbReference type="ARBA" id="ARBA00022490"/>
    </source>
</evidence>
<dbReference type="Proteomes" id="UP000233140">
    <property type="component" value="Unassembled WGS sequence"/>
</dbReference>
<evidence type="ECO:0000256" key="4">
    <source>
        <dbReference type="ARBA" id="ARBA00012102"/>
    </source>
</evidence>
<evidence type="ECO:0000256" key="8">
    <source>
        <dbReference type="ARBA" id="ARBA00022777"/>
    </source>
</evidence>
<comment type="pathway">
    <text evidence="3">Cofactor biosynthesis; coenzyme A biosynthesis; CoA from (R)-pantothenate: step 1/5.</text>
</comment>
<dbReference type="GO" id="GO:0005829">
    <property type="term" value="C:cytosol"/>
    <property type="evidence" value="ECO:0007669"/>
    <property type="project" value="TreeGrafter"/>
</dbReference>
<evidence type="ECO:0000256" key="6">
    <source>
        <dbReference type="ARBA" id="ARBA00022679"/>
    </source>
</evidence>
<dbReference type="EC" id="2.7.1.33" evidence="4"/>
<name>A0A2K5YG16_MANLE</name>
<dbReference type="InterPro" id="IPR043129">
    <property type="entry name" value="ATPase_NBD"/>
</dbReference>
<evidence type="ECO:0000256" key="1">
    <source>
        <dbReference type="ARBA" id="ARBA00001206"/>
    </source>
</evidence>
<dbReference type="OMA" id="IYGGDHE"/>